<dbReference type="Pfam" id="PF01451">
    <property type="entry name" value="LMWPc"/>
    <property type="match status" value="1"/>
</dbReference>
<comment type="catalytic activity">
    <reaction evidence="5">
        <text>O-phospho-L-tyrosyl-[protein] + H2O = L-tyrosyl-[protein] + phosphate</text>
        <dbReference type="Rhea" id="RHEA:10684"/>
        <dbReference type="Rhea" id="RHEA-COMP:10136"/>
        <dbReference type="Rhea" id="RHEA-COMP:20101"/>
        <dbReference type="ChEBI" id="CHEBI:15377"/>
        <dbReference type="ChEBI" id="CHEBI:43474"/>
        <dbReference type="ChEBI" id="CHEBI:46858"/>
        <dbReference type="ChEBI" id="CHEBI:61978"/>
        <dbReference type="EC" id="3.1.3.48"/>
    </reaction>
</comment>
<dbReference type="EC" id="3.1.3.48" evidence="2"/>
<comment type="similarity">
    <text evidence="1">Belongs to the low molecular weight phosphotyrosine protein phosphatase family.</text>
</comment>
<dbReference type="Gene3D" id="3.40.50.2300">
    <property type="match status" value="1"/>
</dbReference>
<dbReference type="PANTHER" id="PTHR11717">
    <property type="entry name" value="LOW MOLECULAR WEIGHT PROTEIN TYROSINE PHOSPHATASE"/>
    <property type="match status" value="1"/>
</dbReference>
<feature type="active site" description="Nucleophile" evidence="6">
    <location>
        <position position="9"/>
    </location>
</feature>
<organism evidence="8 9">
    <name type="scientific">Caballeronia concitans</name>
    <dbReference type="NCBI Taxonomy" id="1777133"/>
    <lineage>
        <taxon>Bacteria</taxon>
        <taxon>Pseudomonadati</taxon>
        <taxon>Pseudomonadota</taxon>
        <taxon>Betaproteobacteria</taxon>
        <taxon>Burkholderiales</taxon>
        <taxon>Burkholderiaceae</taxon>
        <taxon>Caballeronia</taxon>
    </lineage>
</organism>
<gene>
    <name evidence="8" type="ORF">AWB72_04245</name>
</gene>
<comment type="caution">
    <text evidence="8">The sequence shown here is derived from an EMBL/GenBank/DDBJ whole genome shotgun (WGS) entry which is preliminary data.</text>
</comment>
<feature type="active site" evidence="6">
    <location>
        <position position="15"/>
    </location>
</feature>
<dbReference type="SUPFAM" id="SSF52788">
    <property type="entry name" value="Phosphotyrosine protein phosphatases I"/>
    <property type="match status" value="1"/>
</dbReference>
<dbReference type="InterPro" id="IPR036196">
    <property type="entry name" value="Ptyr_pPase_sf"/>
</dbReference>
<proteinExistence type="inferred from homology"/>
<keyword evidence="9" id="KW-1185">Reference proteome</keyword>
<sequence>MIRNILVVCTGNLYRSPIAEALLQASLPDCEVRSAGLHAALGTLAPAVLKDMFAAQGLSRPHWAPWQIGAADVARADLLLVMEAAQKRELEKRFPAASGKTFLYGASAGGDIEDPHGGSVEMLRNCFEQIRSCVPGWVKRVDALNGARQHD</sequence>
<dbReference type="AlphaFoldDB" id="A0A658R1Q1"/>
<dbReference type="EMBL" id="FCNV02000010">
    <property type="protein sequence ID" value="SAL40515.1"/>
    <property type="molecule type" value="Genomic_DNA"/>
</dbReference>
<accession>A0A658R1Q1</accession>
<dbReference type="GO" id="GO:0004725">
    <property type="term" value="F:protein tyrosine phosphatase activity"/>
    <property type="evidence" value="ECO:0007669"/>
    <property type="project" value="UniProtKB-EC"/>
</dbReference>
<protein>
    <recommendedName>
        <fullName evidence="2">protein-tyrosine-phosphatase</fullName>
        <ecNumber evidence="2">3.1.3.48</ecNumber>
    </recommendedName>
</protein>
<dbReference type="InterPro" id="IPR023485">
    <property type="entry name" value="Ptyr_pPase"/>
</dbReference>
<dbReference type="OrthoDB" id="9784339at2"/>
<dbReference type="Proteomes" id="UP000198263">
    <property type="component" value="Unassembled WGS sequence"/>
</dbReference>
<keyword evidence="3" id="KW-0378">Hydrolase</keyword>
<name>A0A658R1Q1_9BURK</name>
<evidence type="ECO:0000256" key="3">
    <source>
        <dbReference type="ARBA" id="ARBA00022801"/>
    </source>
</evidence>
<dbReference type="RefSeq" id="WP_040050327.1">
    <property type="nucleotide sequence ID" value="NZ_FCNV02000010.1"/>
</dbReference>
<evidence type="ECO:0000256" key="5">
    <source>
        <dbReference type="ARBA" id="ARBA00051722"/>
    </source>
</evidence>
<evidence type="ECO:0000256" key="6">
    <source>
        <dbReference type="PIRSR" id="PIRSR617867-1"/>
    </source>
</evidence>
<feature type="domain" description="Phosphotyrosine protein phosphatase I" evidence="7">
    <location>
        <begin position="3"/>
        <end position="140"/>
    </location>
</feature>
<keyword evidence="4" id="KW-0904">Protein phosphatase</keyword>
<evidence type="ECO:0000313" key="9">
    <source>
        <dbReference type="Proteomes" id="UP000198263"/>
    </source>
</evidence>
<evidence type="ECO:0000313" key="8">
    <source>
        <dbReference type="EMBL" id="SAL40515.1"/>
    </source>
</evidence>
<reference evidence="8 9" key="1">
    <citation type="submission" date="2016-01" db="EMBL/GenBank/DDBJ databases">
        <authorList>
            <person name="Peeters C."/>
        </authorList>
    </citation>
    <scope>NUCLEOTIDE SEQUENCE [LARGE SCALE GENOMIC DNA]</scope>
    <source>
        <strain evidence="8">LMG 29315</strain>
    </source>
</reference>
<dbReference type="PANTHER" id="PTHR11717:SF31">
    <property type="entry name" value="LOW MOLECULAR WEIGHT PROTEIN-TYROSINE-PHOSPHATASE ETP-RELATED"/>
    <property type="match status" value="1"/>
</dbReference>
<dbReference type="SMART" id="SM00226">
    <property type="entry name" value="LMWPc"/>
    <property type="match status" value="1"/>
</dbReference>
<dbReference type="InterPro" id="IPR050438">
    <property type="entry name" value="LMW_PTPase"/>
</dbReference>
<evidence type="ECO:0000256" key="1">
    <source>
        <dbReference type="ARBA" id="ARBA00011063"/>
    </source>
</evidence>
<evidence type="ECO:0000259" key="7">
    <source>
        <dbReference type="SMART" id="SM00226"/>
    </source>
</evidence>
<dbReference type="PRINTS" id="PR00719">
    <property type="entry name" value="LMWPTPASE"/>
</dbReference>
<evidence type="ECO:0000256" key="4">
    <source>
        <dbReference type="ARBA" id="ARBA00022912"/>
    </source>
</evidence>
<evidence type="ECO:0000256" key="2">
    <source>
        <dbReference type="ARBA" id="ARBA00013064"/>
    </source>
</evidence>
<feature type="active site" description="Proton donor" evidence="6">
    <location>
        <position position="114"/>
    </location>
</feature>
<dbReference type="InterPro" id="IPR017867">
    <property type="entry name" value="Tyr_phospatase_low_mol_wt"/>
</dbReference>